<evidence type="ECO:0000256" key="4">
    <source>
        <dbReference type="ARBA" id="ARBA00022692"/>
    </source>
</evidence>
<evidence type="ECO:0000256" key="10">
    <source>
        <dbReference type="SAM" id="SignalP"/>
    </source>
</evidence>
<feature type="domain" description="TonB-dependent receptor plug" evidence="12">
    <location>
        <begin position="115"/>
        <end position="221"/>
    </location>
</feature>
<dbReference type="SUPFAM" id="SSF49464">
    <property type="entry name" value="Carboxypeptidase regulatory domain-like"/>
    <property type="match status" value="1"/>
</dbReference>
<dbReference type="Pfam" id="PF13715">
    <property type="entry name" value="CarbopepD_reg_2"/>
    <property type="match status" value="1"/>
</dbReference>
<keyword evidence="7 8" id="KW-0998">Cell outer membrane</keyword>
<dbReference type="InterPro" id="IPR039426">
    <property type="entry name" value="TonB-dep_rcpt-like"/>
</dbReference>
<dbReference type="Pfam" id="PF00593">
    <property type="entry name" value="TonB_dep_Rec_b-barrel"/>
    <property type="match status" value="1"/>
</dbReference>
<keyword evidence="14" id="KW-1185">Reference proteome</keyword>
<dbReference type="InterPro" id="IPR012910">
    <property type="entry name" value="Plug_dom"/>
</dbReference>
<feature type="domain" description="TonB-dependent receptor-like beta-barrel" evidence="11">
    <location>
        <begin position="395"/>
        <end position="851"/>
    </location>
</feature>
<dbReference type="InterPro" id="IPR036942">
    <property type="entry name" value="Beta-barrel_TonB_sf"/>
</dbReference>
<accession>C6Y1Q1</accession>
<evidence type="ECO:0000256" key="1">
    <source>
        <dbReference type="ARBA" id="ARBA00004571"/>
    </source>
</evidence>
<organism evidence="13 14">
    <name type="scientific">Pedobacter heparinus (strain ATCC 13125 / DSM 2366 / CIP 104194 / JCM 7457 / NBRC 12017 / NCIMB 9290 / NRRL B-14731 / HIM 762-3)</name>
    <dbReference type="NCBI Taxonomy" id="485917"/>
    <lineage>
        <taxon>Bacteria</taxon>
        <taxon>Pseudomonadati</taxon>
        <taxon>Bacteroidota</taxon>
        <taxon>Sphingobacteriia</taxon>
        <taxon>Sphingobacteriales</taxon>
        <taxon>Sphingobacteriaceae</taxon>
        <taxon>Pedobacter</taxon>
    </lineage>
</organism>
<dbReference type="eggNOG" id="COG4771">
    <property type="taxonomic scope" value="Bacteria"/>
</dbReference>
<evidence type="ECO:0000256" key="2">
    <source>
        <dbReference type="ARBA" id="ARBA00022448"/>
    </source>
</evidence>
<evidence type="ECO:0000313" key="13">
    <source>
        <dbReference type="EMBL" id="ACU05043.1"/>
    </source>
</evidence>
<keyword evidence="3 8" id="KW-1134">Transmembrane beta strand</keyword>
<evidence type="ECO:0000256" key="8">
    <source>
        <dbReference type="PROSITE-ProRule" id="PRU01360"/>
    </source>
</evidence>
<reference evidence="13 14" key="1">
    <citation type="journal article" date="2009" name="Stand. Genomic Sci.">
        <title>Complete genome sequence of Pedobacter heparinus type strain (HIM 762-3).</title>
        <authorList>
            <person name="Han C."/>
            <person name="Spring S."/>
            <person name="Lapidus A."/>
            <person name="Del Rio T.G."/>
            <person name="Tice H."/>
            <person name="Copeland A."/>
            <person name="Cheng J.F."/>
            <person name="Lucas S."/>
            <person name="Chen F."/>
            <person name="Nolan M."/>
            <person name="Bruce D."/>
            <person name="Goodwin L."/>
            <person name="Pitluck S."/>
            <person name="Ivanova N."/>
            <person name="Mavromatis K."/>
            <person name="Mikhailova N."/>
            <person name="Pati A."/>
            <person name="Chen A."/>
            <person name="Palaniappan K."/>
            <person name="Land M."/>
            <person name="Hauser L."/>
            <person name="Chang Y.J."/>
            <person name="Jeffries C.C."/>
            <person name="Saunders E."/>
            <person name="Chertkov O."/>
            <person name="Brettin T."/>
            <person name="Goker M."/>
            <person name="Rohde M."/>
            <person name="Bristow J."/>
            <person name="Eisen J.A."/>
            <person name="Markowitz V."/>
            <person name="Hugenholtz P."/>
            <person name="Kyrpides N.C."/>
            <person name="Klenk H.P."/>
            <person name="Detter J.C."/>
        </authorList>
    </citation>
    <scope>NUCLEOTIDE SEQUENCE [LARGE SCALE GENOMIC DNA]</scope>
    <source>
        <strain evidence="14">ATCC 13125 / DSM 2366 / CIP 104194 / JCM 7457 / NBRC 12017 / NCIMB 9290 / NRRL B-14731 / HIM 762-3</strain>
    </source>
</reference>
<dbReference type="PROSITE" id="PS52016">
    <property type="entry name" value="TONB_DEPENDENT_REC_3"/>
    <property type="match status" value="1"/>
</dbReference>
<dbReference type="InterPro" id="IPR023996">
    <property type="entry name" value="TonB-dep_OMP_SusC/RagA"/>
</dbReference>
<dbReference type="AlphaFoldDB" id="C6Y1Q1"/>
<evidence type="ECO:0000259" key="11">
    <source>
        <dbReference type="Pfam" id="PF00593"/>
    </source>
</evidence>
<feature type="signal peptide" evidence="10">
    <location>
        <begin position="1"/>
        <end position="19"/>
    </location>
</feature>
<dbReference type="SUPFAM" id="SSF56935">
    <property type="entry name" value="Porins"/>
    <property type="match status" value="1"/>
</dbReference>
<dbReference type="InterPro" id="IPR023997">
    <property type="entry name" value="TonB-dep_OMP_SusC/RagA_CS"/>
</dbReference>
<dbReference type="HOGENOM" id="CLU_004317_0_2_10"/>
<evidence type="ECO:0000256" key="5">
    <source>
        <dbReference type="ARBA" id="ARBA00023077"/>
    </source>
</evidence>
<dbReference type="eggNOG" id="COG1629">
    <property type="taxonomic scope" value="Bacteria"/>
</dbReference>
<keyword evidence="5 9" id="KW-0798">TonB box</keyword>
<dbReference type="InterPro" id="IPR037066">
    <property type="entry name" value="Plug_dom_sf"/>
</dbReference>
<dbReference type="Gene3D" id="2.60.40.1120">
    <property type="entry name" value="Carboxypeptidase-like, regulatory domain"/>
    <property type="match status" value="1"/>
</dbReference>
<comment type="subcellular location">
    <subcellularLocation>
        <location evidence="1 8">Cell outer membrane</location>
        <topology evidence="1 8">Multi-pass membrane protein</topology>
    </subcellularLocation>
</comment>
<feature type="chain" id="PRO_5002974468" evidence="10">
    <location>
        <begin position="20"/>
        <end position="1049"/>
    </location>
</feature>
<dbReference type="Gene3D" id="2.170.130.10">
    <property type="entry name" value="TonB-dependent receptor, plug domain"/>
    <property type="match status" value="1"/>
</dbReference>
<dbReference type="NCBIfam" id="TIGR04057">
    <property type="entry name" value="SusC_RagA_signa"/>
    <property type="match status" value="1"/>
</dbReference>
<dbReference type="Proteomes" id="UP000000852">
    <property type="component" value="Chromosome"/>
</dbReference>
<dbReference type="KEGG" id="phe:Phep_2844"/>
<name>C6Y1Q1_PEDHD</name>
<evidence type="ECO:0000256" key="3">
    <source>
        <dbReference type="ARBA" id="ARBA00022452"/>
    </source>
</evidence>
<dbReference type="InterPro" id="IPR000531">
    <property type="entry name" value="Beta-barrel_TonB"/>
</dbReference>
<keyword evidence="6 8" id="KW-0472">Membrane</keyword>
<dbReference type="Gene3D" id="2.40.170.20">
    <property type="entry name" value="TonB-dependent receptor, beta-barrel domain"/>
    <property type="match status" value="1"/>
</dbReference>
<dbReference type="NCBIfam" id="TIGR04056">
    <property type="entry name" value="OMP_RagA_SusC"/>
    <property type="match status" value="1"/>
</dbReference>
<gene>
    <name evidence="13" type="ordered locus">Phep_2844</name>
</gene>
<evidence type="ECO:0000313" key="14">
    <source>
        <dbReference type="Proteomes" id="UP000000852"/>
    </source>
</evidence>
<protein>
    <submittedName>
        <fullName evidence="13">TonB-dependent receptor plug</fullName>
    </submittedName>
</protein>
<dbReference type="OrthoDB" id="9768177at2"/>
<dbReference type="FunFam" id="2.170.130.10:FF:000008">
    <property type="entry name" value="SusC/RagA family TonB-linked outer membrane protein"/>
    <property type="match status" value="1"/>
</dbReference>
<dbReference type="RefSeq" id="WP_015808654.1">
    <property type="nucleotide sequence ID" value="NC_013061.1"/>
</dbReference>
<keyword evidence="10" id="KW-0732">Signal</keyword>
<evidence type="ECO:0000256" key="7">
    <source>
        <dbReference type="ARBA" id="ARBA00023237"/>
    </source>
</evidence>
<dbReference type="Pfam" id="PF07715">
    <property type="entry name" value="Plug"/>
    <property type="match status" value="1"/>
</dbReference>
<sequence length="1049" mass="115501">MKRTLLLILFLFICTFTYAQETITVTGVVTDGTNQPMPGATVMERTTSNAVITANNGSYQIKVKSNAILVFSYLGSKTVEVQVKDRKTINVKLLDDQNNLNEVVITGYGQAVQRKDLTGAVSSISGTELAKVPVQNVAQALQGRIAGMQVTMADGTPGAAPSMKIRGGTSITQSNEPLYVVDGVPQTDGLDFLDPMDIESVDVLKDASSTAIYGARGANGVVLITTKQIKGGGLKVNYDGYVGAKKITTYLPVLNAYDYAFLLYERAIGRGGDRLPAFEANYGTFADLEKNYGNRPGIDWQKEVFGHTVMNQYHKFSISGGGNDTRFNIFYSKNIDEGIMLGSGSDKNIAKLTVSHNLSKKFSINAIVNYSNQKLTGIGTQEGGTSRFNYLQNLFQYRPTNGIKGLDDELIDLDLDPLDPNQSSPSFQSPLVAIESNPRDRKKKTLNVNASLQYNIIKNLTYRGLVSYTDGSDKAKSFTTTENLAARRTGGPFGSISDALANRFNYNNTLTYSNTFNKIHKLDATIGQEYIYNYTERFGVSTSAFPNVNLGWDKLELGTLPGIPTSFAEDDKLFSLFGRLNYSYKGKYLLTSSLRYDGSSKFGEENIWGIFPSAAVAWRIVEEDFMKKFKAISDLKLRLSYGSSGNNRIGNYQALGIFGTSSYPLNNQLVTSAGQLNLPNPSLKWEANQSFNLGLDLGLFKQRVSFTAELYDNRSKDLLYRSRIPASSGFTEQFRNIGTTSSRGIEFTLNTINVRNNSFNWSSNFNIAFNKTKVLGLSEGENSMLTNSWTTTNDYILQVGQPVGIMYGYKQAGLYQVDDFDFNAANNTYTLKSGVVTDVAVVQPGYIKFADLNNDGKIDDNDRTAIGNANAKFSGGLNNTFSYKGFDLSVFVDFTYGNDIYNANKLNNSALFNDYASTFAYFKDRWKIVNAAGQRILDPVELANANSGKTIPVFDGATAKRLHDTMIEDGSFLRINNISLGYTLPKSWLSKVKIANARLYVTAYNLHVFTNYSGYDPEVSVFSDPLTPGVDFSAYPRAKSFVAGLNVSF</sequence>
<comment type="similarity">
    <text evidence="8 9">Belongs to the TonB-dependent receptor family.</text>
</comment>
<dbReference type="STRING" id="485917.Phep_2844"/>
<dbReference type="GO" id="GO:0009279">
    <property type="term" value="C:cell outer membrane"/>
    <property type="evidence" value="ECO:0007669"/>
    <property type="project" value="UniProtKB-SubCell"/>
</dbReference>
<proteinExistence type="inferred from homology"/>
<evidence type="ECO:0000259" key="12">
    <source>
        <dbReference type="Pfam" id="PF07715"/>
    </source>
</evidence>
<keyword evidence="13" id="KW-0675">Receptor</keyword>
<keyword evidence="2 8" id="KW-0813">Transport</keyword>
<dbReference type="EMBL" id="CP001681">
    <property type="protein sequence ID" value="ACU05043.1"/>
    <property type="molecule type" value="Genomic_DNA"/>
</dbReference>
<evidence type="ECO:0000256" key="9">
    <source>
        <dbReference type="RuleBase" id="RU003357"/>
    </source>
</evidence>
<keyword evidence="4 8" id="KW-0812">Transmembrane</keyword>
<dbReference type="InterPro" id="IPR008969">
    <property type="entry name" value="CarboxyPept-like_regulatory"/>
</dbReference>
<evidence type="ECO:0000256" key="6">
    <source>
        <dbReference type="ARBA" id="ARBA00023136"/>
    </source>
</evidence>